<protein>
    <submittedName>
        <fullName evidence="3">RNA methyltransferase, RsmD family</fullName>
        <ecNumber evidence="3">2.1.1.-</ecNumber>
    </submittedName>
</protein>
<evidence type="ECO:0000313" key="3">
    <source>
        <dbReference type="EMBL" id="EFV00921.1"/>
    </source>
</evidence>
<dbReference type="Proteomes" id="UP000004754">
    <property type="component" value="Unassembled WGS sequence"/>
</dbReference>
<organism evidence="3 4">
    <name type="scientific">Pseudoramibacter alactolyticus ATCC 23263</name>
    <dbReference type="NCBI Taxonomy" id="887929"/>
    <lineage>
        <taxon>Bacteria</taxon>
        <taxon>Bacillati</taxon>
        <taxon>Bacillota</taxon>
        <taxon>Clostridia</taxon>
        <taxon>Eubacteriales</taxon>
        <taxon>Eubacteriaceae</taxon>
        <taxon>Pseudoramibacter</taxon>
    </lineage>
</organism>
<dbReference type="InterPro" id="IPR004398">
    <property type="entry name" value="RNA_MeTrfase_RsmD"/>
</dbReference>
<dbReference type="PANTHER" id="PTHR43542">
    <property type="entry name" value="METHYLTRANSFERASE"/>
    <property type="match status" value="1"/>
</dbReference>
<evidence type="ECO:0000256" key="1">
    <source>
        <dbReference type="ARBA" id="ARBA00022603"/>
    </source>
</evidence>
<dbReference type="EC" id="2.1.1.-" evidence="3"/>
<proteinExistence type="predicted"/>
<dbReference type="Pfam" id="PF03602">
    <property type="entry name" value="Cons_hypoth95"/>
    <property type="match status" value="1"/>
</dbReference>
<evidence type="ECO:0000256" key="2">
    <source>
        <dbReference type="ARBA" id="ARBA00022679"/>
    </source>
</evidence>
<name>E6MJA1_9FIRM</name>
<dbReference type="RefSeq" id="WP_006599508.1">
    <property type="nucleotide sequence ID" value="NZ_GL622359.1"/>
</dbReference>
<dbReference type="EMBL" id="AEQN01000026">
    <property type="protein sequence ID" value="EFV00921.1"/>
    <property type="molecule type" value="Genomic_DNA"/>
</dbReference>
<dbReference type="CDD" id="cd02440">
    <property type="entry name" value="AdoMet_MTases"/>
    <property type="match status" value="1"/>
</dbReference>
<dbReference type="InterPro" id="IPR029063">
    <property type="entry name" value="SAM-dependent_MTases_sf"/>
</dbReference>
<dbReference type="InterPro" id="IPR002052">
    <property type="entry name" value="DNA_methylase_N6_adenine_CS"/>
</dbReference>
<keyword evidence="1 3" id="KW-0489">Methyltransferase</keyword>
<evidence type="ECO:0000313" key="4">
    <source>
        <dbReference type="Proteomes" id="UP000004754"/>
    </source>
</evidence>
<sequence>MRVIGGERRGLKLNAPRGKAVRPTADKVKGAIFNTIQWELAAAEVFVDCFGGSGAMAIEALSRGVKTAWIFDTAPASIDLIHSNLRRARYENRAHCLKTDARSGIDILAAKGVAADLIFMDPPYVMAAASARLCGQIVAKKILKSTGIIMIEHEKSVIMPVVCSTLKHCKQKSYGITVVDYYRWETSDDNRGLSREL</sequence>
<keyword evidence="2 3" id="KW-0808">Transferase</keyword>
<dbReference type="Gene3D" id="3.40.50.150">
    <property type="entry name" value="Vaccinia Virus protein VP39"/>
    <property type="match status" value="1"/>
</dbReference>
<accession>E6MJA1</accession>
<gene>
    <name evidence="3" type="ORF">HMP0721_2086</name>
</gene>
<dbReference type="HOGENOM" id="CLU_075826_0_2_9"/>
<dbReference type="STRING" id="887929.HMP0721_2086"/>
<keyword evidence="4" id="KW-1185">Reference proteome</keyword>
<dbReference type="AlphaFoldDB" id="E6MJA1"/>
<dbReference type="PROSITE" id="PS00092">
    <property type="entry name" value="N6_MTASE"/>
    <property type="match status" value="1"/>
</dbReference>
<dbReference type="OrthoDB" id="9803017at2"/>
<dbReference type="PIRSF" id="PIRSF004553">
    <property type="entry name" value="CHP00095"/>
    <property type="match status" value="1"/>
</dbReference>
<dbReference type="GO" id="GO:0031167">
    <property type="term" value="P:rRNA methylation"/>
    <property type="evidence" value="ECO:0007669"/>
    <property type="project" value="InterPro"/>
</dbReference>
<dbReference type="GO" id="GO:0008168">
    <property type="term" value="F:methyltransferase activity"/>
    <property type="evidence" value="ECO:0007669"/>
    <property type="project" value="UniProtKB-KW"/>
</dbReference>
<dbReference type="GO" id="GO:0003676">
    <property type="term" value="F:nucleic acid binding"/>
    <property type="evidence" value="ECO:0007669"/>
    <property type="project" value="InterPro"/>
</dbReference>
<dbReference type="SUPFAM" id="SSF53335">
    <property type="entry name" value="S-adenosyl-L-methionine-dependent methyltransferases"/>
    <property type="match status" value="1"/>
</dbReference>
<reference evidence="3 4" key="1">
    <citation type="submission" date="2010-12" db="EMBL/GenBank/DDBJ databases">
        <authorList>
            <person name="Muzny D."/>
            <person name="Qin X."/>
            <person name="Deng J."/>
            <person name="Jiang H."/>
            <person name="Liu Y."/>
            <person name="Qu J."/>
            <person name="Song X.-Z."/>
            <person name="Zhang L."/>
            <person name="Thornton R."/>
            <person name="Coyle M."/>
            <person name="Francisco L."/>
            <person name="Jackson L."/>
            <person name="Javaid M."/>
            <person name="Korchina V."/>
            <person name="Kovar C."/>
            <person name="Mata R."/>
            <person name="Mathew T."/>
            <person name="Ngo R."/>
            <person name="Nguyen L."/>
            <person name="Nguyen N."/>
            <person name="Okwuonu G."/>
            <person name="Ongeri F."/>
            <person name="Pham C."/>
            <person name="Simmons D."/>
            <person name="Wilczek-Boney K."/>
            <person name="Hale W."/>
            <person name="Jakkamsetti A."/>
            <person name="Pham P."/>
            <person name="Ruth R."/>
            <person name="San Lucas F."/>
            <person name="Warren J."/>
            <person name="Zhang J."/>
            <person name="Zhao Z."/>
            <person name="Zhou C."/>
            <person name="Zhu D."/>
            <person name="Lee S."/>
            <person name="Bess C."/>
            <person name="Blankenburg K."/>
            <person name="Forbes L."/>
            <person name="Fu Q."/>
            <person name="Gubbala S."/>
            <person name="Hirani K."/>
            <person name="Jayaseelan J.C."/>
            <person name="Lara F."/>
            <person name="Munidasa M."/>
            <person name="Palculict T."/>
            <person name="Patil S."/>
            <person name="Pu L.-L."/>
            <person name="Saada N."/>
            <person name="Tang L."/>
            <person name="Weissenberger G."/>
            <person name="Zhu Y."/>
            <person name="Hemphill L."/>
            <person name="Shang Y."/>
            <person name="Youmans B."/>
            <person name="Ayvaz T."/>
            <person name="Ross M."/>
            <person name="Santibanez J."/>
            <person name="Aqrawi P."/>
            <person name="Gross S."/>
            <person name="Joshi V."/>
            <person name="Fowler G."/>
            <person name="Nazareth L."/>
            <person name="Reid J."/>
            <person name="Worley K."/>
            <person name="Petrosino J."/>
            <person name="Highlander S."/>
            <person name="Gibbs R."/>
        </authorList>
    </citation>
    <scope>NUCLEOTIDE SEQUENCE [LARGE SCALE GENOMIC DNA]</scope>
    <source>
        <strain evidence="3 4">ATCC 23263</strain>
    </source>
</reference>
<dbReference type="eggNOG" id="COG0742">
    <property type="taxonomic scope" value="Bacteria"/>
</dbReference>
<comment type="caution">
    <text evidence="3">The sequence shown here is derived from an EMBL/GenBank/DDBJ whole genome shotgun (WGS) entry which is preliminary data.</text>
</comment>
<dbReference type="PANTHER" id="PTHR43542:SF1">
    <property type="entry name" value="METHYLTRANSFERASE"/>
    <property type="match status" value="1"/>
</dbReference>
<dbReference type="NCBIfam" id="TIGR00095">
    <property type="entry name" value="16S rRNA (guanine(966)-N(2))-methyltransferase RsmD"/>
    <property type="match status" value="1"/>
</dbReference>